<evidence type="ECO:0000256" key="1">
    <source>
        <dbReference type="ARBA" id="ARBA00006484"/>
    </source>
</evidence>
<dbReference type="InterPro" id="IPR002347">
    <property type="entry name" value="SDR_fam"/>
</dbReference>
<protein>
    <submittedName>
        <fullName evidence="5">SDR family NAD(P)-dependent oxidoreductase</fullName>
        <ecNumber evidence="5">1.-.-.-</ecNumber>
    </submittedName>
</protein>
<evidence type="ECO:0000256" key="2">
    <source>
        <dbReference type="ARBA" id="ARBA00023002"/>
    </source>
</evidence>
<feature type="domain" description="Ketoreductase" evidence="4">
    <location>
        <begin position="9"/>
        <end position="194"/>
    </location>
</feature>
<dbReference type="SUPFAM" id="SSF51735">
    <property type="entry name" value="NAD(P)-binding Rossmann-fold domains"/>
    <property type="match status" value="1"/>
</dbReference>
<organism evidence="5 6">
    <name type="scientific">Camelliibacillus cellulosilyticus</name>
    <dbReference type="NCBI Taxonomy" id="2174486"/>
    <lineage>
        <taxon>Bacteria</taxon>
        <taxon>Bacillati</taxon>
        <taxon>Bacillota</taxon>
        <taxon>Bacilli</taxon>
        <taxon>Bacillales</taxon>
        <taxon>Sporolactobacillaceae</taxon>
        <taxon>Camelliibacillus</taxon>
    </lineage>
</organism>
<comment type="similarity">
    <text evidence="1 3">Belongs to the short-chain dehydrogenases/reductases (SDR) family.</text>
</comment>
<keyword evidence="6" id="KW-1185">Reference proteome</keyword>
<dbReference type="PANTHER" id="PTHR44196">
    <property type="entry name" value="DEHYDROGENASE/REDUCTASE SDR FAMILY MEMBER 7B"/>
    <property type="match status" value="1"/>
</dbReference>
<name>A0ABV9GHY6_9BACL</name>
<evidence type="ECO:0000313" key="5">
    <source>
        <dbReference type="EMBL" id="MFC4617909.1"/>
    </source>
</evidence>
<dbReference type="RefSeq" id="WP_376844924.1">
    <property type="nucleotide sequence ID" value="NZ_JBHSFW010000001.1"/>
</dbReference>
<comment type="caution">
    <text evidence="5">The sequence shown here is derived from an EMBL/GenBank/DDBJ whole genome shotgun (WGS) entry which is preliminary data.</text>
</comment>
<evidence type="ECO:0000256" key="3">
    <source>
        <dbReference type="RuleBase" id="RU000363"/>
    </source>
</evidence>
<dbReference type="EMBL" id="JBHSFW010000001">
    <property type="protein sequence ID" value="MFC4617909.1"/>
    <property type="molecule type" value="Genomic_DNA"/>
</dbReference>
<evidence type="ECO:0000259" key="4">
    <source>
        <dbReference type="SMART" id="SM00822"/>
    </source>
</evidence>
<dbReference type="PROSITE" id="PS00061">
    <property type="entry name" value="ADH_SHORT"/>
    <property type="match status" value="1"/>
</dbReference>
<dbReference type="PIRSF" id="PIRSF000126">
    <property type="entry name" value="11-beta-HSD1"/>
    <property type="match status" value="1"/>
</dbReference>
<dbReference type="PANTHER" id="PTHR44196:SF1">
    <property type="entry name" value="DEHYDROGENASE_REDUCTASE SDR FAMILY MEMBER 7B"/>
    <property type="match status" value="1"/>
</dbReference>
<reference evidence="6" key="1">
    <citation type="journal article" date="2019" name="Int. J. Syst. Evol. Microbiol.">
        <title>The Global Catalogue of Microorganisms (GCM) 10K type strain sequencing project: providing services to taxonomists for standard genome sequencing and annotation.</title>
        <authorList>
            <consortium name="The Broad Institute Genomics Platform"/>
            <consortium name="The Broad Institute Genome Sequencing Center for Infectious Disease"/>
            <person name="Wu L."/>
            <person name="Ma J."/>
        </authorList>
    </citation>
    <scope>NUCLEOTIDE SEQUENCE [LARGE SCALE GENOMIC DNA]</scope>
    <source>
        <strain evidence="6">CGMCC 1.16306</strain>
    </source>
</reference>
<dbReference type="Pfam" id="PF00106">
    <property type="entry name" value="adh_short"/>
    <property type="match status" value="1"/>
</dbReference>
<evidence type="ECO:0000313" key="6">
    <source>
        <dbReference type="Proteomes" id="UP001596022"/>
    </source>
</evidence>
<dbReference type="PRINTS" id="PR00080">
    <property type="entry name" value="SDRFAMILY"/>
</dbReference>
<keyword evidence="2 5" id="KW-0560">Oxidoreductase</keyword>
<dbReference type="SMART" id="SM00822">
    <property type="entry name" value="PKS_KR"/>
    <property type="match status" value="1"/>
</dbReference>
<dbReference type="Proteomes" id="UP001596022">
    <property type="component" value="Unassembled WGS sequence"/>
</dbReference>
<dbReference type="EC" id="1.-.-.-" evidence="5"/>
<gene>
    <name evidence="5" type="ORF">ACFO4N_04095</name>
</gene>
<dbReference type="InterPro" id="IPR057326">
    <property type="entry name" value="KR_dom"/>
</dbReference>
<dbReference type="InterPro" id="IPR020904">
    <property type="entry name" value="Sc_DH/Rdtase_CS"/>
</dbReference>
<accession>A0ABV9GHY6</accession>
<dbReference type="PRINTS" id="PR00081">
    <property type="entry name" value="GDHRDH"/>
</dbReference>
<dbReference type="InterPro" id="IPR036291">
    <property type="entry name" value="NAD(P)-bd_dom_sf"/>
</dbReference>
<dbReference type="GO" id="GO:0016491">
    <property type="term" value="F:oxidoreductase activity"/>
    <property type="evidence" value="ECO:0007669"/>
    <property type="project" value="UniProtKB-KW"/>
</dbReference>
<dbReference type="Gene3D" id="3.40.50.720">
    <property type="entry name" value="NAD(P)-binding Rossmann-like Domain"/>
    <property type="match status" value="1"/>
</dbReference>
<sequence>MATEWLRGKTVIVTGASGGIGRHIAREVAKRGANTIIIARQLDKLMRLKAEIDMQFDVDVHPFALDIEDMAAVKETFEAIKLNWPTVDGLVNNAGFGIFDYFTEASLEDMKKMFEVNVLGMMAATRMMLPKMLQQGEGHIINIASIAGKLATPKSSVYAATKSAVIGFSNGLRMEVAGKGVMVTVVNPGPIKTNFFRVADPEGTYTANVARWMIEPERVAEKVAAAFGTKKREVNLPLLMSTGARLYQLFPGFVEKVAGRMLNKK</sequence>
<proteinExistence type="inferred from homology"/>